<proteinExistence type="predicted"/>
<accession>A0A922SD52</accession>
<dbReference type="AlphaFoldDB" id="A0A922SD52"/>
<gene>
    <name evidence="2" type="ORF">HF086_003016</name>
</gene>
<dbReference type="SUPFAM" id="SSF57756">
    <property type="entry name" value="Retrovirus zinc finger-like domains"/>
    <property type="match status" value="1"/>
</dbReference>
<dbReference type="InterPro" id="IPR005162">
    <property type="entry name" value="Retrotrans_gag_dom"/>
</dbReference>
<evidence type="ECO:0000313" key="2">
    <source>
        <dbReference type="EMBL" id="KAH9632974.1"/>
    </source>
</evidence>
<dbReference type="GO" id="GO:0003676">
    <property type="term" value="F:nucleic acid binding"/>
    <property type="evidence" value="ECO:0007669"/>
    <property type="project" value="InterPro"/>
</dbReference>
<sequence length="445" mass="50936">MAIPIKYLLLQKAELMYEVAIRGELPSDNVAGLRRQVNKLTQLYSSDDIVDSVFQFLEDSKASQETLEKVKVNLDALKLNFDEPLFNRTKAMLHHLYYRLQRIETPQTADDSAKLIKLKKSYEGYYEILLGLDKPKVRDQKQAASSVTAEEELSDKSNSVGMNIAVSCDRGLLVELNKLKYDGKSCVRSFIQKVEEFRMSKNITENKMLSSATDIFTGDALHWYRNIRGSVGGWNEVLTALKDDFDVPDYDYRMASEIRQRTQGEEENITIYLSIMQGMFSRLTKPLKEDEKLEIILHNIRPSYSNIIAASPNIKSLEDLKLICRNYERIKVRSEFFKEPPSVTANTLAPEFGYQSLKRKSTAGGQGNFYARKYEGAHQQGTHKVAEIQASETETSAISKFPYCHRCRVNTHSMRDCTAERKVFCFKCGMKEVRTPECPNCKPKN</sequence>
<dbReference type="GO" id="GO:0008270">
    <property type="term" value="F:zinc ion binding"/>
    <property type="evidence" value="ECO:0007669"/>
    <property type="project" value="InterPro"/>
</dbReference>
<dbReference type="EMBL" id="JACEFF010000676">
    <property type="protein sequence ID" value="KAH9632974.1"/>
    <property type="molecule type" value="Genomic_DNA"/>
</dbReference>
<dbReference type="InterPro" id="IPR036875">
    <property type="entry name" value="Znf_CCHC_sf"/>
</dbReference>
<name>A0A922SD52_SPOEX</name>
<reference evidence="2" key="1">
    <citation type="journal article" date="2021" name="G3 (Bethesda)">
        <title>Genome and transcriptome analysis of the beet armyworm Spodoptera exigua reveals targets for pest control. .</title>
        <authorList>
            <person name="Simon S."/>
            <person name="Breeschoten T."/>
            <person name="Jansen H.J."/>
            <person name="Dirks R.P."/>
            <person name="Schranz M.E."/>
            <person name="Ros V.I.D."/>
        </authorList>
    </citation>
    <scope>NUCLEOTIDE SEQUENCE</scope>
    <source>
        <strain evidence="2">TB_SE_WUR_2020</strain>
    </source>
</reference>
<feature type="domain" description="Retrotransposon gag" evidence="1">
    <location>
        <begin position="216"/>
        <end position="298"/>
    </location>
</feature>
<evidence type="ECO:0000313" key="3">
    <source>
        <dbReference type="Proteomes" id="UP000814243"/>
    </source>
</evidence>
<dbReference type="Proteomes" id="UP000814243">
    <property type="component" value="Unassembled WGS sequence"/>
</dbReference>
<dbReference type="Pfam" id="PF03732">
    <property type="entry name" value="Retrotrans_gag"/>
    <property type="match status" value="1"/>
</dbReference>
<organism evidence="2 3">
    <name type="scientific">Spodoptera exigua</name>
    <name type="common">Beet armyworm</name>
    <name type="synonym">Noctua fulgens</name>
    <dbReference type="NCBI Taxonomy" id="7107"/>
    <lineage>
        <taxon>Eukaryota</taxon>
        <taxon>Metazoa</taxon>
        <taxon>Ecdysozoa</taxon>
        <taxon>Arthropoda</taxon>
        <taxon>Hexapoda</taxon>
        <taxon>Insecta</taxon>
        <taxon>Pterygota</taxon>
        <taxon>Neoptera</taxon>
        <taxon>Endopterygota</taxon>
        <taxon>Lepidoptera</taxon>
        <taxon>Glossata</taxon>
        <taxon>Ditrysia</taxon>
        <taxon>Noctuoidea</taxon>
        <taxon>Noctuidae</taxon>
        <taxon>Amphipyrinae</taxon>
        <taxon>Spodoptera</taxon>
    </lineage>
</organism>
<evidence type="ECO:0000259" key="1">
    <source>
        <dbReference type="Pfam" id="PF03732"/>
    </source>
</evidence>
<comment type="caution">
    <text evidence="2">The sequence shown here is derived from an EMBL/GenBank/DDBJ whole genome shotgun (WGS) entry which is preliminary data.</text>
</comment>
<protein>
    <recommendedName>
        <fullName evidence="1">Retrotransposon gag domain-containing protein</fullName>
    </recommendedName>
</protein>